<accession>A0A2N9ILH2</accession>
<feature type="domain" description="Aminotransferase-like plant mobile" evidence="2">
    <location>
        <begin position="104"/>
        <end position="211"/>
    </location>
</feature>
<reference evidence="3" key="1">
    <citation type="submission" date="2018-02" db="EMBL/GenBank/DDBJ databases">
        <authorList>
            <person name="Cohen D.B."/>
            <person name="Kent A.D."/>
        </authorList>
    </citation>
    <scope>NUCLEOTIDE SEQUENCE</scope>
</reference>
<dbReference type="Pfam" id="PF10536">
    <property type="entry name" value="PMD"/>
    <property type="match status" value="1"/>
</dbReference>
<dbReference type="PANTHER" id="PTHR46033:SF80">
    <property type="entry name" value="PROTEIN MAIN-LIKE 2-LIKE"/>
    <property type="match status" value="1"/>
</dbReference>
<evidence type="ECO:0000313" key="3">
    <source>
        <dbReference type="EMBL" id="SPD25308.1"/>
    </source>
</evidence>
<proteinExistence type="predicted"/>
<evidence type="ECO:0000256" key="1">
    <source>
        <dbReference type="SAM" id="MobiDB-lite"/>
    </source>
</evidence>
<dbReference type="InterPro" id="IPR044824">
    <property type="entry name" value="MAIN-like"/>
</dbReference>
<protein>
    <recommendedName>
        <fullName evidence="2">Aminotransferase-like plant mobile domain-containing protein</fullName>
    </recommendedName>
</protein>
<name>A0A2N9ILH2_FAGSY</name>
<sequence length="795" mass="87313">MVSGDDPQNPTADIEIIGAGTNDGTSVDPSRFSHVPENDRENFAFPLFDPWYDNGSNFSYLPNEAPPLPSTGNGYWTHWVGNEFLDADFCGLLEQASVAEAILLSQSCNIYRDTETLRQIIRRWCLSTHTFFFSCGEFTITLEDVDNHWMLPVLSDMDPSTIEMSNEEIRVEQALKDRSNTKIGAWPLYFAKGTDNSIRRAAFIAYWLSISASLEHSLSYLELGNDNSQIWEKFRNMSRHILSGYIDLEVNLPLVYCWVGLRVKDPDLVPSLDFEECIGAPGSPSETLPPIPGVAPFLRGQTFDHWSKSVSHMIIPCGGRPGICTVAMQEYWLRVVAAMADYIGQGRGIRIPLSNHHTYPIETVAMNRSMASPSELGNRSSIALGTSKESAVETSKAQKKLDNVVAPRKSKGKSVEKFAVPPSSPGKESVVLGFTILVEKGSTIPVPSGTMYDRIRSKRKAAIEQAKPKIKRKIGGETKGSNGTPIVIEVEISGDDDAIDTSARMTEVDEGVGEGQEITLKTARDVTMEGNPVDKDGSGDVMADETLVAVMADEATPVMADEAHVGTAHETALVMADEASIEKTSNEPQPLQIFLFSDQYDGVLTVDSIKTSMDHPFARMVPIMERISAFGAIPRFERVLREESSPAASDIKASAAVKKEGVANILSVATSSSQTQSAMKAIVPGEVVAFLERFEERAPNPYSNWHFWRSVMQDLIAVGFNLNFMLEHLQKMAWKFFSKAIANEMKVVQDQSSSLQSTLTILTSYQGELMSAVAASPEVDEVESPIELCGCSKIT</sequence>
<organism evidence="3">
    <name type="scientific">Fagus sylvatica</name>
    <name type="common">Beechnut</name>
    <dbReference type="NCBI Taxonomy" id="28930"/>
    <lineage>
        <taxon>Eukaryota</taxon>
        <taxon>Viridiplantae</taxon>
        <taxon>Streptophyta</taxon>
        <taxon>Embryophyta</taxon>
        <taxon>Tracheophyta</taxon>
        <taxon>Spermatophyta</taxon>
        <taxon>Magnoliopsida</taxon>
        <taxon>eudicotyledons</taxon>
        <taxon>Gunneridae</taxon>
        <taxon>Pentapetalae</taxon>
        <taxon>rosids</taxon>
        <taxon>fabids</taxon>
        <taxon>Fagales</taxon>
        <taxon>Fagaceae</taxon>
        <taxon>Fagus</taxon>
    </lineage>
</organism>
<gene>
    <name evidence="3" type="ORF">FSB_LOCUS53190</name>
</gene>
<dbReference type="AlphaFoldDB" id="A0A2N9ILH2"/>
<feature type="region of interest" description="Disordered" evidence="1">
    <location>
        <begin position="387"/>
        <end position="406"/>
    </location>
</feature>
<dbReference type="InterPro" id="IPR019557">
    <property type="entry name" value="AminoTfrase-like_pln_mobile"/>
</dbReference>
<evidence type="ECO:0000259" key="2">
    <source>
        <dbReference type="Pfam" id="PF10536"/>
    </source>
</evidence>
<dbReference type="PANTHER" id="PTHR46033">
    <property type="entry name" value="PROTEIN MAIN-LIKE 2"/>
    <property type="match status" value="1"/>
</dbReference>
<feature type="compositionally biased region" description="Polar residues" evidence="1">
    <location>
        <begin position="1"/>
        <end position="11"/>
    </location>
</feature>
<dbReference type="EMBL" id="OIVN01006112">
    <property type="protein sequence ID" value="SPD25308.1"/>
    <property type="molecule type" value="Genomic_DNA"/>
</dbReference>
<feature type="region of interest" description="Disordered" evidence="1">
    <location>
        <begin position="1"/>
        <end position="28"/>
    </location>
</feature>
<dbReference type="GO" id="GO:0010073">
    <property type="term" value="P:meristem maintenance"/>
    <property type="evidence" value="ECO:0007669"/>
    <property type="project" value="InterPro"/>
</dbReference>